<sequence length="627" mass="69463">MNTTNKRFRLFLIILLSFTMILVVQYARIMLVSAPHNPLDTPVFPELQRGEIYDRNGKLMAIQTRLDSVTAWLPEIKDSEKTASLLADALSLDKEELLYRFNDSSRQGFLYIKRQISPTESKLVNEMIQSGSLPGIRLEPEQGRSYPEKDLASHIVGYVGTDNIGLDGIEYTFNQVLAPPEISTNKDEILYGNDIFLTIDLNTQYITEQIAHRAMEEHKPEGLMILVMGAETGEFYSFVSLPSFDPNNFSKYTAAQRNNLPVTLTYEPGSVMKIFSLASFMQLGGIRPDDQFDTRGGYNPEIFQKYKIPPITDLGNYGVLDTTNILIHSSNVGTALASDTVEQKEYYNMLKNFGFGGKTGIPLPGESNGILTDPSRWSVRSKPTMAIGQEIGVSAMQMITAATVFANGGELLKPRIVKKVVSPSGEIVKEYEREAVREVLSPEVAESILLMMEQVVSSPEGTVRRAQVPGLRISGKSGTAQRINPETGTYSDTDYMSSVLALFPTEDPKLIVYVILQFPKGQSIYGGRIASPIVKELAESLSPYYGIPIQGNTVLTHDGKIRLTKPQQIEIGTELPDFSGLSKREVMAALEGSSIPVSIKGEGWVVFQFPPAGEIIDESTKMFLEFK</sequence>
<dbReference type="Pfam" id="PF03717">
    <property type="entry name" value="PBP_dimer"/>
    <property type="match status" value="1"/>
</dbReference>
<dbReference type="SMART" id="SM00740">
    <property type="entry name" value="PASTA"/>
    <property type="match status" value="1"/>
</dbReference>
<dbReference type="Gene3D" id="3.90.1310.10">
    <property type="entry name" value="Penicillin-binding protein 2a (Domain 2)"/>
    <property type="match status" value="1"/>
</dbReference>
<dbReference type="InterPro" id="IPR050515">
    <property type="entry name" value="Beta-lactam/transpept"/>
</dbReference>
<dbReference type="EMBL" id="CP036150">
    <property type="protein sequence ID" value="QEN07167.1"/>
    <property type="molecule type" value="Genomic_DNA"/>
</dbReference>
<dbReference type="Gene3D" id="3.40.710.10">
    <property type="entry name" value="DD-peptidase/beta-lactamase superfamily"/>
    <property type="match status" value="1"/>
</dbReference>
<dbReference type="Pfam" id="PF03793">
    <property type="entry name" value="PASTA"/>
    <property type="match status" value="1"/>
</dbReference>
<proteinExistence type="predicted"/>
<dbReference type="InterPro" id="IPR036138">
    <property type="entry name" value="PBP_dimer_sf"/>
</dbReference>
<evidence type="ECO:0000256" key="2">
    <source>
        <dbReference type="ARBA" id="ARBA00022645"/>
    </source>
</evidence>
<evidence type="ECO:0000313" key="5">
    <source>
        <dbReference type="EMBL" id="QEN07167.1"/>
    </source>
</evidence>
<dbReference type="Gene3D" id="3.30.450.330">
    <property type="match status" value="1"/>
</dbReference>
<dbReference type="Pfam" id="PF00905">
    <property type="entry name" value="Transpeptidase"/>
    <property type="match status" value="1"/>
</dbReference>
<dbReference type="SUPFAM" id="SSF54184">
    <property type="entry name" value="Penicillin-binding protein 2x (pbp-2x), c-terminal domain"/>
    <property type="match status" value="1"/>
</dbReference>
<dbReference type="GO" id="GO:0008658">
    <property type="term" value="F:penicillin binding"/>
    <property type="evidence" value="ECO:0007669"/>
    <property type="project" value="InterPro"/>
</dbReference>
<accession>A0A5C1QI20</accession>
<name>A0A5C1QI20_9SPIO</name>
<dbReference type="InterPro" id="IPR005311">
    <property type="entry name" value="PBP_dimer"/>
</dbReference>
<keyword evidence="3" id="KW-0472">Membrane</keyword>
<dbReference type="RefSeq" id="WP_149485249.1">
    <property type="nucleotide sequence ID" value="NZ_CP036150.1"/>
</dbReference>
<protein>
    <submittedName>
        <fullName evidence="5">PASTA domain-containing protein</fullName>
    </submittedName>
</protein>
<dbReference type="InterPro" id="IPR001460">
    <property type="entry name" value="PCN-bd_Tpept"/>
</dbReference>
<keyword evidence="2" id="KW-0645">Protease</keyword>
<reference evidence="5 6" key="1">
    <citation type="submission" date="2019-02" db="EMBL/GenBank/DDBJ databases">
        <title>Complete Genome Sequence and Methylome Analysis of free living Spirochaetas.</title>
        <authorList>
            <person name="Fomenkov A."/>
            <person name="Dubinina G."/>
            <person name="Leshcheva N."/>
            <person name="Mikheeva N."/>
            <person name="Grabovich M."/>
            <person name="Vincze T."/>
            <person name="Roberts R.J."/>
        </authorList>
    </citation>
    <scope>NUCLEOTIDE SEQUENCE [LARGE SCALE GENOMIC DNA]</scope>
    <source>
        <strain evidence="5 6">K2</strain>
    </source>
</reference>
<dbReference type="GO" id="GO:0005886">
    <property type="term" value="C:plasma membrane"/>
    <property type="evidence" value="ECO:0007669"/>
    <property type="project" value="TreeGrafter"/>
</dbReference>
<evidence type="ECO:0000313" key="6">
    <source>
        <dbReference type="Proteomes" id="UP000324209"/>
    </source>
</evidence>
<dbReference type="InterPro" id="IPR005543">
    <property type="entry name" value="PASTA_dom"/>
</dbReference>
<feature type="domain" description="PASTA" evidence="4">
    <location>
        <begin position="565"/>
        <end position="627"/>
    </location>
</feature>
<dbReference type="PANTHER" id="PTHR30627">
    <property type="entry name" value="PEPTIDOGLYCAN D,D-TRANSPEPTIDASE"/>
    <property type="match status" value="1"/>
</dbReference>
<keyword evidence="6" id="KW-1185">Reference proteome</keyword>
<dbReference type="OrthoDB" id="9770103at2"/>
<gene>
    <name evidence="5" type="ORF">EXM22_03875</name>
</gene>
<dbReference type="PROSITE" id="PS51178">
    <property type="entry name" value="PASTA"/>
    <property type="match status" value="1"/>
</dbReference>
<comment type="subcellular location">
    <subcellularLocation>
        <location evidence="1">Membrane</location>
    </subcellularLocation>
</comment>
<evidence type="ECO:0000256" key="3">
    <source>
        <dbReference type="ARBA" id="ARBA00023136"/>
    </source>
</evidence>
<dbReference type="PANTHER" id="PTHR30627:SF1">
    <property type="entry name" value="PEPTIDOGLYCAN D,D-TRANSPEPTIDASE FTSI"/>
    <property type="match status" value="1"/>
</dbReference>
<dbReference type="SUPFAM" id="SSF56519">
    <property type="entry name" value="Penicillin binding protein dimerisation domain"/>
    <property type="match status" value="1"/>
</dbReference>
<dbReference type="GO" id="GO:0071555">
    <property type="term" value="P:cell wall organization"/>
    <property type="evidence" value="ECO:0007669"/>
    <property type="project" value="TreeGrafter"/>
</dbReference>
<dbReference type="AlphaFoldDB" id="A0A5C1QI20"/>
<dbReference type="Proteomes" id="UP000324209">
    <property type="component" value="Chromosome"/>
</dbReference>
<organism evidence="5 6">
    <name type="scientific">Oceanispirochaeta crateris</name>
    <dbReference type="NCBI Taxonomy" id="2518645"/>
    <lineage>
        <taxon>Bacteria</taxon>
        <taxon>Pseudomonadati</taxon>
        <taxon>Spirochaetota</taxon>
        <taxon>Spirochaetia</taxon>
        <taxon>Spirochaetales</taxon>
        <taxon>Spirochaetaceae</taxon>
        <taxon>Oceanispirochaeta</taxon>
    </lineage>
</organism>
<dbReference type="GO" id="GO:0004180">
    <property type="term" value="F:carboxypeptidase activity"/>
    <property type="evidence" value="ECO:0007669"/>
    <property type="project" value="UniProtKB-KW"/>
</dbReference>
<keyword evidence="2" id="KW-0378">Hydrolase</keyword>
<dbReference type="CDD" id="cd06575">
    <property type="entry name" value="PASTA_Pbp2x-like_2"/>
    <property type="match status" value="1"/>
</dbReference>
<evidence type="ECO:0000256" key="1">
    <source>
        <dbReference type="ARBA" id="ARBA00004370"/>
    </source>
</evidence>
<evidence type="ECO:0000259" key="4">
    <source>
        <dbReference type="PROSITE" id="PS51178"/>
    </source>
</evidence>
<dbReference type="KEGG" id="ock:EXM22_03875"/>
<dbReference type="SUPFAM" id="SSF56601">
    <property type="entry name" value="beta-lactamase/transpeptidase-like"/>
    <property type="match status" value="1"/>
</dbReference>
<keyword evidence="2" id="KW-0121">Carboxypeptidase</keyword>
<dbReference type="InterPro" id="IPR012338">
    <property type="entry name" value="Beta-lactam/transpept-like"/>
</dbReference>